<evidence type="ECO:0000313" key="4">
    <source>
        <dbReference type="Proteomes" id="UP001162480"/>
    </source>
</evidence>
<organism evidence="3 4">
    <name type="scientific">Octopus vulgaris</name>
    <name type="common">Common octopus</name>
    <dbReference type="NCBI Taxonomy" id="6645"/>
    <lineage>
        <taxon>Eukaryota</taxon>
        <taxon>Metazoa</taxon>
        <taxon>Spiralia</taxon>
        <taxon>Lophotrochozoa</taxon>
        <taxon>Mollusca</taxon>
        <taxon>Cephalopoda</taxon>
        <taxon>Coleoidea</taxon>
        <taxon>Octopodiformes</taxon>
        <taxon>Octopoda</taxon>
        <taxon>Incirrata</taxon>
        <taxon>Octopodidae</taxon>
        <taxon>Octopus</taxon>
    </lineage>
</organism>
<keyword evidence="1" id="KW-0433">Leucine-rich repeat</keyword>
<protein>
    <submittedName>
        <fullName evidence="3">Uncharacterized protein</fullName>
    </submittedName>
</protein>
<dbReference type="Proteomes" id="UP001162480">
    <property type="component" value="Chromosome 4"/>
</dbReference>
<proteinExistence type="predicted"/>
<dbReference type="InterPro" id="IPR032675">
    <property type="entry name" value="LRR_dom_sf"/>
</dbReference>
<accession>A0AA36F3D3</accession>
<keyword evidence="2" id="KW-0677">Repeat</keyword>
<dbReference type="EMBL" id="OX597817">
    <property type="protein sequence ID" value="CAI9721118.1"/>
    <property type="molecule type" value="Genomic_DNA"/>
</dbReference>
<evidence type="ECO:0000256" key="2">
    <source>
        <dbReference type="ARBA" id="ARBA00022737"/>
    </source>
</evidence>
<name>A0AA36F3D3_OCTVU</name>
<evidence type="ECO:0000313" key="3">
    <source>
        <dbReference type="EMBL" id="CAI9721118.1"/>
    </source>
</evidence>
<dbReference type="Gene3D" id="3.80.10.10">
    <property type="entry name" value="Ribonuclease Inhibitor"/>
    <property type="match status" value="1"/>
</dbReference>
<gene>
    <name evidence="3" type="ORF">OCTVUL_1B010595</name>
</gene>
<keyword evidence="4" id="KW-1185">Reference proteome</keyword>
<dbReference type="InterPro" id="IPR039631">
    <property type="entry name" value="LRRC42"/>
</dbReference>
<dbReference type="AlphaFoldDB" id="A0AA36F3D3"/>
<dbReference type="SUPFAM" id="SSF52047">
    <property type="entry name" value="RNI-like"/>
    <property type="match status" value="1"/>
</dbReference>
<dbReference type="PANTHER" id="PTHR31994">
    <property type="entry name" value="LEUCINE-RICH REPEAT-CONTAINING PROTEIN 42"/>
    <property type="match status" value="1"/>
</dbReference>
<dbReference type="PANTHER" id="PTHR31994:SF3">
    <property type="entry name" value="LEUCINE-RICH REPEAT-CONTAINING PROTEIN 42"/>
    <property type="match status" value="1"/>
</dbReference>
<sequence length="312" mass="35556">MNISRPVGFNKPQVEKFFDAYKSVLTSNHYGPTQIWNMDERGVSNVQKPANVIVTKGIREPQNLAAVEYTRSNGIELITLPPHCIHKPSHKAFFKPLKSAYKASADTWMIVNQATLIDESEPQQEDAVQQPQRALSLRQQKSVIHLTLLALRDNGLSHRGIDHMTISLRLLRGGQRNLQYLDISDNQDLDACCLEYLKVFSELKYLDISNTAISNKDSALRKFPLKIFLSSTKVDYEDIKEDMFRIETLGWASHVFNSWSKWYKNKTKRSKHRQYAPYISDPLVSSAFVASKPLGPVLPTILSPSTPKHLEF</sequence>
<evidence type="ECO:0000256" key="1">
    <source>
        <dbReference type="ARBA" id="ARBA00022614"/>
    </source>
</evidence>
<reference evidence="3" key="1">
    <citation type="submission" date="2023-08" db="EMBL/GenBank/DDBJ databases">
        <authorList>
            <person name="Alioto T."/>
            <person name="Alioto T."/>
            <person name="Gomez Garrido J."/>
        </authorList>
    </citation>
    <scope>NUCLEOTIDE SEQUENCE</scope>
</reference>